<evidence type="ECO:0000256" key="2">
    <source>
        <dbReference type="ARBA" id="ARBA00022598"/>
    </source>
</evidence>
<dbReference type="PROSITE" id="PS50160">
    <property type="entry name" value="DNA_LIGASE_A3"/>
    <property type="match status" value="1"/>
</dbReference>
<evidence type="ECO:0000313" key="10">
    <source>
        <dbReference type="Proteomes" id="UP001059950"/>
    </source>
</evidence>
<accession>A0ABY5GPU3</accession>
<dbReference type="InterPro" id="IPR012340">
    <property type="entry name" value="NA-bd_OB-fold"/>
</dbReference>
<dbReference type="Pfam" id="PF01068">
    <property type="entry name" value="DNA_ligase_A_M"/>
    <property type="match status" value="1"/>
</dbReference>
<evidence type="ECO:0000256" key="3">
    <source>
        <dbReference type="ARBA" id="ARBA00022705"/>
    </source>
</evidence>
<keyword evidence="2 9" id="KW-0436">Ligase</keyword>
<dbReference type="InterPro" id="IPR012310">
    <property type="entry name" value="DNA_ligase_ATP-dep_cent"/>
</dbReference>
<name>A0ABY5GPU3_9GAMM</name>
<dbReference type="InterPro" id="IPR050326">
    <property type="entry name" value="NAD_dep_DNA_ligaseB"/>
</dbReference>
<dbReference type="Gene3D" id="2.40.50.140">
    <property type="entry name" value="Nucleic acid-binding proteins"/>
    <property type="match status" value="1"/>
</dbReference>
<dbReference type="EMBL" id="CP073344">
    <property type="protein sequence ID" value="UTW01993.1"/>
    <property type="molecule type" value="Genomic_DNA"/>
</dbReference>
<evidence type="ECO:0000256" key="1">
    <source>
        <dbReference type="ARBA" id="ARBA00001968"/>
    </source>
</evidence>
<comment type="catalytic activity">
    <reaction evidence="6">
        <text>ATP + (deoxyribonucleotide)n-3'-hydroxyl + 5'-phospho-(deoxyribonucleotide)m = (deoxyribonucleotide)n+m + AMP + diphosphate.</text>
        <dbReference type="EC" id="6.5.1.1"/>
    </reaction>
</comment>
<keyword evidence="7" id="KW-0732">Signal</keyword>
<feature type="domain" description="ATP-dependent DNA ligase family profile" evidence="8">
    <location>
        <begin position="137"/>
        <end position="239"/>
    </location>
</feature>
<feature type="chain" id="PRO_5045700572" evidence="7">
    <location>
        <begin position="28"/>
        <end position="288"/>
    </location>
</feature>
<dbReference type="EC" id="6.5.1.1" evidence="9"/>
<evidence type="ECO:0000313" key="9">
    <source>
        <dbReference type="EMBL" id="UTW01993.1"/>
    </source>
</evidence>
<dbReference type="Gene3D" id="3.30.470.30">
    <property type="entry name" value="DNA ligase/mRNA capping enzyme"/>
    <property type="match status" value="1"/>
</dbReference>
<keyword evidence="4" id="KW-0227">DNA damage</keyword>
<evidence type="ECO:0000256" key="4">
    <source>
        <dbReference type="ARBA" id="ARBA00022763"/>
    </source>
</evidence>
<feature type="signal peptide" evidence="7">
    <location>
        <begin position="1"/>
        <end position="27"/>
    </location>
</feature>
<sequence>MSHRYSLISFNSLLILICFLAASQSFADQPKLQLATIYHSGSDISGYWVSEKLDGVRGYWDGKQLLSRQGYRIDAPAWFVEPLPEQSLDGELWIGRGQFDTVSALIRSGAAGENKGRDSDWRQVKFMLFDLPQFPGTFSHRLKRLRRIADDIDRDWVQVVHQRRVVSETGLMAWLDQVVSGGGEGLMLHHEDAIYKQGRSTDLLKLKKWQDAEATVIGYQPGRGKYAGMLGSLLVETTDGIRFKLGSGLSDAQRKNPPAIGSQVTYKYTGVSARGVPRFASFMRERRP</sequence>
<comment type="cofactor">
    <cofactor evidence="1">
        <name>a divalent metal cation</name>
        <dbReference type="ChEBI" id="CHEBI:60240"/>
    </cofactor>
</comment>
<reference evidence="9" key="1">
    <citation type="submission" date="2021-04" db="EMBL/GenBank/DDBJ databases">
        <title>Oceanospirillales bacteria with DddD are important DMSP degraders in coastal seawater.</title>
        <authorList>
            <person name="Liu J."/>
        </authorList>
    </citation>
    <scope>NUCLEOTIDE SEQUENCE</scope>
    <source>
        <strain evidence="9">GY6</strain>
    </source>
</reference>
<dbReference type="PANTHER" id="PTHR47810">
    <property type="entry name" value="DNA LIGASE"/>
    <property type="match status" value="1"/>
</dbReference>
<keyword evidence="10" id="KW-1185">Reference proteome</keyword>
<dbReference type="CDD" id="cd08041">
    <property type="entry name" value="OBF_kDNA_ligase_like"/>
    <property type="match status" value="1"/>
</dbReference>
<evidence type="ECO:0000256" key="6">
    <source>
        <dbReference type="ARBA" id="ARBA00034003"/>
    </source>
</evidence>
<dbReference type="SUPFAM" id="SSF50249">
    <property type="entry name" value="Nucleic acid-binding proteins"/>
    <property type="match status" value="1"/>
</dbReference>
<evidence type="ECO:0000256" key="7">
    <source>
        <dbReference type="SAM" id="SignalP"/>
    </source>
</evidence>
<proteinExistence type="predicted"/>
<gene>
    <name evidence="9" type="ORF">KDX31_11540</name>
</gene>
<dbReference type="InterPro" id="IPR029319">
    <property type="entry name" value="DNA_ligase_OB"/>
</dbReference>
<dbReference type="CDD" id="cd07896">
    <property type="entry name" value="Adenylation_kDNA_ligase_like"/>
    <property type="match status" value="1"/>
</dbReference>
<protein>
    <submittedName>
        <fullName evidence="9">DNA ligase</fullName>
        <ecNumber evidence="9">6.5.1.1</ecNumber>
    </submittedName>
</protein>
<dbReference type="Proteomes" id="UP001059950">
    <property type="component" value="Chromosome"/>
</dbReference>
<evidence type="ECO:0000256" key="5">
    <source>
        <dbReference type="ARBA" id="ARBA00023204"/>
    </source>
</evidence>
<dbReference type="PANTHER" id="PTHR47810:SF1">
    <property type="entry name" value="DNA LIGASE B"/>
    <property type="match status" value="1"/>
</dbReference>
<organism evidence="9 10">
    <name type="scientific">Amphritea atlantica</name>
    <dbReference type="NCBI Taxonomy" id="355243"/>
    <lineage>
        <taxon>Bacteria</taxon>
        <taxon>Pseudomonadati</taxon>
        <taxon>Pseudomonadota</taxon>
        <taxon>Gammaproteobacteria</taxon>
        <taxon>Oceanospirillales</taxon>
        <taxon>Oceanospirillaceae</taxon>
        <taxon>Amphritea</taxon>
    </lineage>
</organism>
<dbReference type="Gene3D" id="3.30.1490.70">
    <property type="match status" value="1"/>
</dbReference>
<dbReference type="GO" id="GO:0003910">
    <property type="term" value="F:DNA ligase (ATP) activity"/>
    <property type="evidence" value="ECO:0007669"/>
    <property type="project" value="UniProtKB-EC"/>
</dbReference>
<evidence type="ECO:0000259" key="8">
    <source>
        <dbReference type="PROSITE" id="PS50160"/>
    </source>
</evidence>
<dbReference type="NCBIfam" id="NF006592">
    <property type="entry name" value="PRK09125.1"/>
    <property type="match status" value="1"/>
</dbReference>
<keyword evidence="3" id="KW-0235">DNA replication</keyword>
<dbReference type="Pfam" id="PF14743">
    <property type="entry name" value="DNA_ligase_OB_2"/>
    <property type="match status" value="1"/>
</dbReference>
<dbReference type="SUPFAM" id="SSF56091">
    <property type="entry name" value="DNA ligase/mRNA capping enzyme, catalytic domain"/>
    <property type="match status" value="1"/>
</dbReference>
<keyword evidence="5" id="KW-0234">DNA repair</keyword>